<accession>W6MUD0</accession>
<reference evidence="3" key="2">
    <citation type="submission" date="2014-02" db="EMBL/GenBank/DDBJ databases">
        <title>Complete DNA sequence of /Kuraishia capsulata/ illustrates novel genomic features among budding yeasts (/Saccharomycotina/).</title>
        <authorList>
            <person name="Morales L."/>
            <person name="Noel B."/>
            <person name="Porcel B."/>
            <person name="Marcet-Houben M."/>
            <person name="Hullo M-F."/>
            <person name="Sacerdot C."/>
            <person name="Tekaia F."/>
            <person name="Leh-Louis V."/>
            <person name="Despons L."/>
            <person name="Khanna V."/>
            <person name="Aury J-M."/>
            <person name="Barbe V."/>
            <person name="Couloux A."/>
            <person name="Labadie K."/>
            <person name="Pelletier E."/>
            <person name="Souciet J-L."/>
            <person name="Boekhout T."/>
            <person name="Gabaldon T."/>
            <person name="Wincker P."/>
            <person name="Dujon B."/>
        </authorList>
    </citation>
    <scope>NUCLEOTIDE SEQUENCE</scope>
    <source>
        <strain evidence="3">CBS 1993</strain>
    </source>
</reference>
<dbReference type="SUPFAM" id="SSF50978">
    <property type="entry name" value="WD40 repeat-like"/>
    <property type="match status" value="1"/>
</dbReference>
<dbReference type="Pfam" id="PF10313">
    <property type="entry name" value="DUF2415"/>
    <property type="match status" value="1"/>
</dbReference>
<dbReference type="PANTHER" id="PTHR43991:SF9">
    <property type="entry name" value="DUF2415 DOMAIN-CONTAINING PROTEIN"/>
    <property type="match status" value="1"/>
</dbReference>
<dbReference type="HOGENOM" id="CLU_027079_0_0_1"/>
<dbReference type="OrthoDB" id="418169at2759"/>
<sequence>MTVDSLPVDAEPFGLTSSKYHQNSSFLHPGSKYHDVKISVNHWQLRDLVCKNSLVQDQVFYPTSEDINALDLETGHTQRHGSFEFAPRCIKELDGIFVAGGVQNSGGPMGTSRGQFGIMVSETGVTQNLGVGSLINNCVSIDKQSNAKYVSLICNNDQYLYWADITPSGAVTTDMSANLGIPLNHASLSPDQKTIVACGDNSDFFVLHPEELHTGARQQICTTFDNGFSTSFHPNGLVFATTFQEGVALVYDIRNISQPIHTVWSTRRNAQNGAFRCCKFAGGTDDLLFISEHVGRVHMVDTRDFANHQVIMLPQLLRGSSPLSQQGKDVYNESLIRPFGEVVADFNHYTRQTDDFGPSRSRWGARHSILNQEQRVNRLITVRLPPRAQQQDPGRYRTLAQSQSQTAPDQREPFSHITDRNPNAFFELCDTELSGLEWLETRRGSSLAIGCSKGVIKWDIACWGRKCFPSFGVC</sequence>
<evidence type="ECO:0000256" key="1">
    <source>
        <dbReference type="SAM" id="MobiDB-lite"/>
    </source>
</evidence>
<evidence type="ECO:0000313" key="4">
    <source>
        <dbReference type="Proteomes" id="UP000019384"/>
    </source>
</evidence>
<gene>
    <name evidence="3" type="ORF">KUCA_T00005129001</name>
</gene>
<dbReference type="GeneID" id="34522519"/>
<name>W6MUD0_9ASCO</name>
<organism evidence="3 4">
    <name type="scientific">Kuraishia capsulata CBS 1993</name>
    <dbReference type="NCBI Taxonomy" id="1382522"/>
    <lineage>
        <taxon>Eukaryota</taxon>
        <taxon>Fungi</taxon>
        <taxon>Dikarya</taxon>
        <taxon>Ascomycota</taxon>
        <taxon>Saccharomycotina</taxon>
        <taxon>Pichiomycetes</taxon>
        <taxon>Pichiales</taxon>
        <taxon>Pichiaceae</taxon>
        <taxon>Kuraishia</taxon>
    </lineage>
</organism>
<dbReference type="InterPro" id="IPR015943">
    <property type="entry name" value="WD40/YVTN_repeat-like_dom_sf"/>
</dbReference>
<dbReference type="PANTHER" id="PTHR43991">
    <property type="entry name" value="WD REPEAT PROTEIN (AFU_ORTHOLOGUE AFUA_8G05640)-RELATED"/>
    <property type="match status" value="1"/>
</dbReference>
<dbReference type="EMBL" id="HG793130">
    <property type="protein sequence ID" value="CDK29142.1"/>
    <property type="molecule type" value="Genomic_DNA"/>
</dbReference>
<dbReference type="InterPro" id="IPR019417">
    <property type="entry name" value="DUF2415"/>
</dbReference>
<proteinExistence type="predicted"/>
<feature type="region of interest" description="Disordered" evidence="1">
    <location>
        <begin position="387"/>
        <end position="416"/>
    </location>
</feature>
<feature type="domain" description="DUF2415" evidence="2">
    <location>
        <begin position="273"/>
        <end position="312"/>
    </location>
</feature>
<dbReference type="InterPro" id="IPR036322">
    <property type="entry name" value="WD40_repeat_dom_sf"/>
</dbReference>
<feature type="compositionally biased region" description="Polar residues" evidence="1">
    <location>
        <begin position="399"/>
        <end position="408"/>
    </location>
</feature>
<dbReference type="Proteomes" id="UP000019384">
    <property type="component" value="Unassembled WGS sequence"/>
</dbReference>
<evidence type="ECO:0000259" key="2">
    <source>
        <dbReference type="Pfam" id="PF10313"/>
    </source>
</evidence>
<protein>
    <recommendedName>
        <fullName evidence="2">DUF2415 domain-containing protein</fullName>
    </recommendedName>
</protein>
<reference evidence="3" key="1">
    <citation type="submission" date="2013-12" db="EMBL/GenBank/DDBJ databases">
        <authorList>
            <person name="Genoscope - CEA"/>
        </authorList>
    </citation>
    <scope>NUCLEOTIDE SEQUENCE</scope>
    <source>
        <strain evidence="3">CBS 1993</strain>
    </source>
</reference>
<dbReference type="Gene3D" id="2.130.10.10">
    <property type="entry name" value="YVTN repeat-like/Quinoprotein amine dehydrogenase"/>
    <property type="match status" value="1"/>
</dbReference>
<dbReference type="AlphaFoldDB" id="W6MUD0"/>
<dbReference type="RefSeq" id="XP_022461131.1">
    <property type="nucleotide sequence ID" value="XM_022606283.1"/>
</dbReference>
<evidence type="ECO:0000313" key="3">
    <source>
        <dbReference type="EMBL" id="CDK29142.1"/>
    </source>
</evidence>
<keyword evidence="4" id="KW-1185">Reference proteome</keyword>